<comment type="similarity">
    <text evidence="2">Belongs to the TlyA family.</text>
</comment>
<dbReference type="InterPro" id="IPR036986">
    <property type="entry name" value="S4_RNA-bd_sf"/>
</dbReference>
<dbReference type="SUPFAM" id="SSF55174">
    <property type="entry name" value="Alpha-L RNA-binding motif"/>
    <property type="match status" value="1"/>
</dbReference>
<name>A0ABU4XM20_9HYPH</name>
<comment type="caution">
    <text evidence="5">The sequence shown here is derived from an EMBL/GenBank/DDBJ whole genome shotgun (WGS) entry which is preliminary data.</text>
</comment>
<dbReference type="Pfam" id="PF01728">
    <property type="entry name" value="FtsJ"/>
    <property type="match status" value="1"/>
</dbReference>
<dbReference type="Pfam" id="PF01479">
    <property type="entry name" value="S4"/>
    <property type="match status" value="1"/>
</dbReference>
<keyword evidence="6" id="KW-1185">Reference proteome</keyword>
<dbReference type="PIRSF" id="PIRSF005578">
    <property type="entry name" value="TlyA"/>
    <property type="match status" value="1"/>
</dbReference>
<evidence type="ECO:0000256" key="3">
    <source>
        <dbReference type="PROSITE-ProRule" id="PRU00182"/>
    </source>
</evidence>
<evidence type="ECO:0000256" key="1">
    <source>
        <dbReference type="ARBA" id="ARBA00022884"/>
    </source>
</evidence>
<dbReference type="Gene3D" id="3.10.290.10">
    <property type="entry name" value="RNA-binding S4 domain"/>
    <property type="match status" value="1"/>
</dbReference>
<evidence type="ECO:0000313" key="5">
    <source>
        <dbReference type="EMBL" id="MDX8475789.1"/>
    </source>
</evidence>
<dbReference type="InterPro" id="IPR047048">
    <property type="entry name" value="TlyA"/>
</dbReference>
<dbReference type="InterPro" id="IPR029063">
    <property type="entry name" value="SAM-dependent_MTases_sf"/>
</dbReference>
<accession>A0ABU4XM20</accession>
<sequence length="257" mass="26762">MSSPLPSSARRRLDELLVERGLFASRSRARDAIERGTVTIDGAVARKPGQSVASDCVVAIDDPAQAYVSRAALKLIAGLDHFGLAPSESEALDIGASTGGFTQVLLERGAAHVTAIDVGHGQMHPDIAADPRVTVIEGLNARDLTSADLGGRVPDFLVCDVSFISLKLALPAALALAGEGASALLLVKPQFEAGREAIGKGGLLKDPGDAERIAAALRDWLAGMQGWRVLGLHPSPIEGGDGNREFLLAAIKDAKPR</sequence>
<dbReference type="SMART" id="SM00363">
    <property type="entry name" value="S4"/>
    <property type="match status" value="1"/>
</dbReference>
<dbReference type="PANTHER" id="PTHR32319:SF0">
    <property type="entry name" value="BACTERIAL HEMOLYSIN-LIKE PROTEIN"/>
    <property type="match status" value="1"/>
</dbReference>
<evidence type="ECO:0000259" key="4">
    <source>
        <dbReference type="SMART" id="SM00363"/>
    </source>
</evidence>
<dbReference type="InterPro" id="IPR002877">
    <property type="entry name" value="RNA_MeTrfase_FtsJ_dom"/>
</dbReference>
<dbReference type="InterPro" id="IPR004538">
    <property type="entry name" value="Hemolysin_A/TlyA"/>
</dbReference>
<dbReference type="NCBIfam" id="TIGR00478">
    <property type="entry name" value="tly"/>
    <property type="match status" value="1"/>
</dbReference>
<dbReference type="CDD" id="cd02440">
    <property type="entry name" value="AdoMet_MTases"/>
    <property type="match status" value="1"/>
</dbReference>
<dbReference type="InterPro" id="IPR002942">
    <property type="entry name" value="S4_RNA-bd"/>
</dbReference>
<feature type="domain" description="RNA-binding S4" evidence="4">
    <location>
        <begin position="11"/>
        <end position="76"/>
    </location>
</feature>
<evidence type="ECO:0000256" key="2">
    <source>
        <dbReference type="ARBA" id="ARBA00029460"/>
    </source>
</evidence>
<reference evidence="5 6" key="1">
    <citation type="submission" date="2023-08" db="EMBL/GenBank/DDBJ databases">
        <title>Implementing the SeqCode for naming new Mesorhizobium species isolated from Vachellia karroo root nodules.</title>
        <authorList>
            <person name="Van Lill M."/>
        </authorList>
    </citation>
    <scope>NUCLEOTIDE SEQUENCE [LARGE SCALE GENOMIC DNA]</scope>
    <source>
        <strain evidence="5 6">VK23A</strain>
    </source>
</reference>
<gene>
    <name evidence="5" type="ORF">RFM27_27270</name>
</gene>
<keyword evidence="1 3" id="KW-0694">RNA-binding</keyword>
<evidence type="ECO:0000313" key="6">
    <source>
        <dbReference type="Proteomes" id="UP001271780"/>
    </source>
</evidence>
<keyword evidence="5" id="KW-0808">Transferase</keyword>
<dbReference type="CDD" id="cd00165">
    <property type="entry name" value="S4"/>
    <property type="match status" value="1"/>
</dbReference>
<dbReference type="SUPFAM" id="SSF53335">
    <property type="entry name" value="S-adenosyl-L-methionine-dependent methyltransferases"/>
    <property type="match status" value="1"/>
</dbReference>
<keyword evidence="5" id="KW-0489">Methyltransferase</keyword>
<dbReference type="GO" id="GO:0008168">
    <property type="term" value="F:methyltransferase activity"/>
    <property type="evidence" value="ECO:0007669"/>
    <property type="project" value="UniProtKB-KW"/>
</dbReference>
<dbReference type="EMBL" id="JAVIIZ010000023">
    <property type="protein sequence ID" value="MDX8475789.1"/>
    <property type="molecule type" value="Genomic_DNA"/>
</dbReference>
<dbReference type="PANTHER" id="PTHR32319">
    <property type="entry name" value="BACTERIAL HEMOLYSIN-LIKE PROTEIN"/>
    <property type="match status" value="1"/>
</dbReference>
<dbReference type="Gene3D" id="3.40.50.150">
    <property type="entry name" value="Vaccinia Virus protein VP39"/>
    <property type="match status" value="1"/>
</dbReference>
<dbReference type="GO" id="GO:0032259">
    <property type="term" value="P:methylation"/>
    <property type="evidence" value="ECO:0007669"/>
    <property type="project" value="UniProtKB-KW"/>
</dbReference>
<dbReference type="Proteomes" id="UP001271780">
    <property type="component" value="Unassembled WGS sequence"/>
</dbReference>
<organism evidence="5 6">
    <name type="scientific">Mesorhizobium dulcispinae</name>
    <dbReference type="NCBI Taxonomy" id="3072316"/>
    <lineage>
        <taxon>Bacteria</taxon>
        <taxon>Pseudomonadati</taxon>
        <taxon>Pseudomonadota</taxon>
        <taxon>Alphaproteobacteria</taxon>
        <taxon>Hyphomicrobiales</taxon>
        <taxon>Phyllobacteriaceae</taxon>
        <taxon>Mesorhizobium</taxon>
    </lineage>
</organism>
<protein>
    <submittedName>
        <fullName evidence="5">TlyA family RNA methyltransferase</fullName>
    </submittedName>
</protein>
<dbReference type="PROSITE" id="PS50889">
    <property type="entry name" value="S4"/>
    <property type="match status" value="1"/>
</dbReference>
<dbReference type="RefSeq" id="WP_320318547.1">
    <property type="nucleotide sequence ID" value="NZ_JAVIIX010000022.1"/>
</dbReference>
<proteinExistence type="inferred from homology"/>